<dbReference type="AlphaFoldDB" id="A0A1B6EZA9"/>
<dbReference type="EMBL" id="GECZ01026519">
    <property type="protein sequence ID" value="JAS43250.1"/>
    <property type="molecule type" value="Transcribed_RNA"/>
</dbReference>
<accession>A0A1B6EZA9</accession>
<protein>
    <recommendedName>
        <fullName evidence="3">DUF4794 domain-containing protein</fullName>
    </recommendedName>
</protein>
<keyword evidence="1" id="KW-0732">Signal</keyword>
<name>A0A1B6EZA9_9HEMI</name>
<organism evidence="2">
    <name type="scientific">Cuerna arida</name>
    <dbReference type="NCBI Taxonomy" id="1464854"/>
    <lineage>
        <taxon>Eukaryota</taxon>
        <taxon>Metazoa</taxon>
        <taxon>Ecdysozoa</taxon>
        <taxon>Arthropoda</taxon>
        <taxon>Hexapoda</taxon>
        <taxon>Insecta</taxon>
        <taxon>Pterygota</taxon>
        <taxon>Neoptera</taxon>
        <taxon>Paraneoptera</taxon>
        <taxon>Hemiptera</taxon>
        <taxon>Auchenorrhyncha</taxon>
        <taxon>Membracoidea</taxon>
        <taxon>Cicadellidae</taxon>
        <taxon>Cicadellinae</taxon>
        <taxon>Proconiini</taxon>
        <taxon>Cuerna</taxon>
    </lineage>
</organism>
<feature type="non-terminal residue" evidence="2">
    <location>
        <position position="1"/>
    </location>
</feature>
<feature type="signal peptide" evidence="1">
    <location>
        <begin position="1"/>
        <end position="17"/>
    </location>
</feature>
<reference evidence="2" key="1">
    <citation type="submission" date="2015-11" db="EMBL/GenBank/DDBJ databases">
        <title>De novo transcriptome assembly of four potential Pierce s Disease insect vectors from Arizona vineyards.</title>
        <authorList>
            <person name="Tassone E.E."/>
        </authorList>
    </citation>
    <scope>NUCLEOTIDE SEQUENCE</scope>
</reference>
<evidence type="ECO:0000256" key="1">
    <source>
        <dbReference type="SAM" id="SignalP"/>
    </source>
</evidence>
<evidence type="ECO:0000313" key="2">
    <source>
        <dbReference type="EMBL" id="JAS43250.1"/>
    </source>
</evidence>
<sequence>IIAILFTLSICMILCDVQNNINNKKAPYPAAGFRPKGPQFDYTTTEVPDTETVATYDDNSLINDDKYVNGRPNRIRLISRLTNPNSEVEIIEDQAKDEPSLQNQGVYYIYLPNGQLQKVIYSAEQDPLQMENRATLRYKVVEPINGPIYSFSNGNADFIQILQ</sequence>
<gene>
    <name evidence="2" type="ORF">g.45358</name>
</gene>
<evidence type="ECO:0008006" key="3">
    <source>
        <dbReference type="Google" id="ProtNLM"/>
    </source>
</evidence>
<feature type="chain" id="PRO_5008582463" description="DUF4794 domain-containing protein" evidence="1">
    <location>
        <begin position="18"/>
        <end position="163"/>
    </location>
</feature>
<proteinExistence type="predicted"/>